<reference evidence="2" key="1">
    <citation type="submission" date="2020-07" db="EMBL/GenBank/DDBJ databases">
        <title>Clinical and genomic characterization of carbapenemase-producing Enterobacterales causing secondary infections during the COVID-19 crisis at a New York City hospital.</title>
        <authorList>
            <person name="Gomez-Simmonds A."/>
            <person name="Annavajhala M.K."/>
            <person name="Uhlemann A.-C."/>
        </authorList>
    </citation>
    <scope>NUCLEOTIDE SEQUENCE</scope>
    <source>
        <strain evidence="2">NK1593</strain>
    </source>
</reference>
<evidence type="ECO:0000313" key="2">
    <source>
        <dbReference type="EMBL" id="MBD3708023.1"/>
    </source>
</evidence>
<dbReference type="AlphaFoldDB" id="A0A927DIQ4"/>
<evidence type="ECO:0000313" key="4">
    <source>
        <dbReference type="Proteomes" id="UP000657739"/>
    </source>
</evidence>
<dbReference type="Proteomes" id="UP000657739">
    <property type="component" value="Unassembled WGS sequence"/>
</dbReference>
<accession>A0A927DIQ4</accession>
<evidence type="ECO:0000313" key="3">
    <source>
        <dbReference type="EMBL" id="MBO1997157.1"/>
    </source>
</evidence>
<keyword evidence="1" id="KW-0472">Membrane</keyword>
<proteinExistence type="predicted"/>
<protein>
    <submittedName>
        <fullName evidence="2">Uncharacterized protein</fullName>
    </submittedName>
</protein>
<gene>
    <name evidence="2" type="ORF">IE987_09830</name>
    <name evidence="3" type="ORF">J4730_03080</name>
</gene>
<organism evidence="2 4">
    <name type="scientific">Klebsiella pneumoniae</name>
    <dbReference type="NCBI Taxonomy" id="573"/>
    <lineage>
        <taxon>Bacteria</taxon>
        <taxon>Pseudomonadati</taxon>
        <taxon>Pseudomonadota</taxon>
        <taxon>Gammaproteobacteria</taxon>
        <taxon>Enterobacterales</taxon>
        <taxon>Enterobacteriaceae</taxon>
        <taxon>Klebsiella/Raoultella group</taxon>
        <taxon>Klebsiella</taxon>
        <taxon>Klebsiella pneumoniae complex</taxon>
    </lineage>
</organism>
<sequence>MEKSNFPRKTRIHVAECAVGRDCCFRALACSAMIAVIYGHCVPTTSFKFQEVILLMAIIGIFLAATPATPKILQK</sequence>
<reference evidence="3" key="2">
    <citation type="submission" date="2021-03" db="EMBL/GenBank/DDBJ databases">
        <title>Molecular epidemiology and mechanisms of colistin and carbapenem resistance in Enterobacteriaceae from clinical isolates, the environment and porcine samples in Pretoria, South Africa.</title>
        <authorList>
            <person name="Bogoshi D."/>
            <person name="Mbelle N.M."/>
            <person name="Naidoo V."/>
            <person name="Osei Sekyere J."/>
        </authorList>
    </citation>
    <scope>NUCLEOTIDE SEQUENCE</scope>
    <source>
        <strain evidence="3">C027</strain>
    </source>
</reference>
<comment type="caution">
    <text evidence="2">The sequence shown here is derived from an EMBL/GenBank/DDBJ whole genome shotgun (WGS) entry which is preliminary data.</text>
</comment>
<feature type="transmembrane region" description="Helical" evidence="1">
    <location>
        <begin position="52"/>
        <end position="73"/>
    </location>
</feature>
<dbReference type="Proteomes" id="UP000664002">
    <property type="component" value="Unassembled WGS sequence"/>
</dbReference>
<dbReference type="EMBL" id="JACXTE010000001">
    <property type="protein sequence ID" value="MBD3708023.1"/>
    <property type="molecule type" value="Genomic_DNA"/>
</dbReference>
<evidence type="ECO:0000256" key="1">
    <source>
        <dbReference type="SAM" id="Phobius"/>
    </source>
</evidence>
<keyword evidence="1" id="KW-0812">Transmembrane</keyword>
<name>A0A927DIQ4_KLEPN</name>
<keyword evidence="1" id="KW-1133">Transmembrane helix</keyword>
<dbReference type="EMBL" id="JAGETM010000001">
    <property type="protein sequence ID" value="MBO1997157.1"/>
    <property type="molecule type" value="Genomic_DNA"/>
</dbReference>